<dbReference type="CDD" id="cd00090">
    <property type="entry name" value="HTH_ARSR"/>
    <property type="match status" value="1"/>
</dbReference>
<dbReference type="GO" id="GO:0003677">
    <property type="term" value="F:DNA binding"/>
    <property type="evidence" value="ECO:0007669"/>
    <property type="project" value="UniProtKB-KW"/>
</dbReference>
<accession>A0AB94IS18</accession>
<dbReference type="Proteomes" id="UP000018877">
    <property type="component" value="Unassembled WGS sequence"/>
</dbReference>
<comment type="caution">
    <text evidence="5">The sequence shown here is derived from an EMBL/GenBank/DDBJ whole genome shotgun (WGS) entry which is preliminary data.</text>
</comment>
<evidence type="ECO:0000313" key="6">
    <source>
        <dbReference type="Proteomes" id="UP000018877"/>
    </source>
</evidence>
<dbReference type="InterPro" id="IPR002577">
    <property type="entry name" value="HTH_HxlR"/>
</dbReference>
<gene>
    <name evidence="5" type="ORF">BAVI_05154</name>
</gene>
<dbReference type="SUPFAM" id="SSF46785">
    <property type="entry name" value="Winged helix' DNA-binding domain"/>
    <property type="match status" value="1"/>
</dbReference>
<evidence type="ECO:0000313" key="5">
    <source>
        <dbReference type="EMBL" id="ETI69875.1"/>
    </source>
</evidence>
<keyword evidence="1" id="KW-0805">Transcription regulation</keyword>
<protein>
    <submittedName>
        <fullName evidence="5">HxlR family transcriptional regulator</fullName>
    </submittedName>
</protein>
<dbReference type="PANTHER" id="PTHR33204:SF29">
    <property type="entry name" value="TRANSCRIPTIONAL REGULATOR"/>
    <property type="match status" value="1"/>
</dbReference>
<feature type="domain" description="HTH hxlR-type" evidence="4">
    <location>
        <begin position="8"/>
        <end position="107"/>
    </location>
</feature>
<reference evidence="5 6" key="1">
    <citation type="journal article" date="2014" name="Environ. Microbiol.">
        <title>The nitrate-ammonifying and nosZ-carrying bacterium Bacillus vireti is a potent source and sink for nitric and nitrous oxide under high nitrate conditions.</title>
        <authorList>
            <person name="Mania D."/>
            <person name="Heylen K."/>
            <person name="van Spanning R.J."/>
            <person name="Frostegard A."/>
        </authorList>
    </citation>
    <scope>NUCLEOTIDE SEQUENCE [LARGE SCALE GENOMIC DNA]</scope>
    <source>
        <strain evidence="5 6">LMG 21834</strain>
    </source>
</reference>
<keyword evidence="3" id="KW-0804">Transcription</keyword>
<evidence type="ECO:0000256" key="2">
    <source>
        <dbReference type="ARBA" id="ARBA00023125"/>
    </source>
</evidence>
<keyword evidence="2" id="KW-0238">DNA-binding</keyword>
<evidence type="ECO:0000256" key="1">
    <source>
        <dbReference type="ARBA" id="ARBA00023015"/>
    </source>
</evidence>
<evidence type="ECO:0000259" key="4">
    <source>
        <dbReference type="PROSITE" id="PS51118"/>
    </source>
</evidence>
<dbReference type="Pfam" id="PF01638">
    <property type="entry name" value="HxlR"/>
    <property type="match status" value="1"/>
</dbReference>
<sequence length="123" mass="14303">MDNKPDHCRVATTMDMIIGKWKIAIMLNLIHYGTMRFSELKHVMPGVTQKVLTSHLRDLEQEGIVERVVYPQVPPKVEYSMTEYGKSLQTILEMMHEWGEAHLQRKTQTLFSQGTDNQNDKDD</sequence>
<dbReference type="InterPro" id="IPR036388">
    <property type="entry name" value="WH-like_DNA-bd_sf"/>
</dbReference>
<dbReference type="AlphaFoldDB" id="A0AB94IS18"/>
<evidence type="ECO:0000256" key="3">
    <source>
        <dbReference type="ARBA" id="ARBA00023163"/>
    </source>
</evidence>
<keyword evidence="6" id="KW-1185">Reference proteome</keyword>
<organism evidence="5 6">
    <name type="scientific">Neobacillus vireti LMG 21834</name>
    <dbReference type="NCBI Taxonomy" id="1131730"/>
    <lineage>
        <taxon>Bacteria</taxon>
        <taxon>Bacillati</taxon>
        <taxon>Bacillota</taxon>
        <taxon>Bacilli</taxon>
        <taxon>Bacillales</taxon>
        <taxon>Bacillaceae</taxon>
        <taxon>Neobacillus</taxon>
    </lineage>
</organism>
<dbReference type="InterPro" id="IPR036390">
    <property type="entry name" value="WH_DNA-bd_sf"/>
</dbReference>
<dbReference type="InterPro" id="IPR011991">
    <property type="entry name" value="ArsR-like_HTH"/>
</dbReference>
<name>A0AB94IS18_9BACI</name>
<proteinExistence type="predicted"/>
<dbReference type="PANTHER" id="PTHR33204">
    <property type="entry name" value="TRANSCRIPTIONAL REGULATOR, MARR FAMILY"/>
    <property type="match status" value="1"/>
</dbReference>
<dbReference type="PROSITE" id="PS51118">
    <property type="entry name" value="HTH_HXLR"/>
    <property type="match status" value="1"/>
</dbReference>
<dbReference type="Gene3D" id="1.10.10.10">
    <property type="entry name" value="Winged helix-like DNA-binding domain superfamily/Winged helix DNA-binding domain"/>
    <property type="match status" value="1"/>
</dbReference>
<dbReference type="RefSeq" id="WP_024027247.1">
    <property type="nucleotide sequence ID" value="NZ_ALAN01000035.1"/>
</dbReference>
<dbReference type="EMBL" id="ALAN01000035">
    <property type="protein sequence ID" value="ETI69875.1"/>
    <property type="molecule type" value="Genomic_DNA"/>
</dbReference>